<evidence type="ECO:0000256" key="10">
    <source>
        <dbReference type="ARBA" id="ARBA00022670"/>
    </source>
</evidence>
<comment type="catalytic activity">
    <reaction evidence="23">
        <text>Preferential cleavage: (Ac)2-L-Lys-D-Ala-|-D-Ala. Also transpeptidation of peptidyl-alanyl moieties that are N-acyl substituents of D-alanine.</text>
        <dbReference type="EC" id="3.4.16.4"/>
    </reaction>
</comment>
<proteinExistence type="inferred from homology"/>
<dbReference type="InterPro" id="IPR036950">
    <property type="entry name" value="PBP_transglycosylase"/>
</dbReference>
<keyword evidence="10" id="KW-0645">Protease</keyword>
<evidence type="ECO:0000313" key="33">
    <source>
        <dbReference type="Proteomes" id="UP001324634"/>
    </source>
</evidence>
<comment type="subcellular location">
    <subcellularLocation>
        <location evidence="1">Cell inner membrane</location>
        <topology evidence="1">Single-pass type II membrane protein</topology>
    </subcellularLocation>
</comment>
<keyword evidence="33" id="KW-1185">Reference proteome</keyword>
<evidence type="ECO:0000256" key="22">
    <source>
        <dbReference type="ARBA" id="ARBA00023316"/>
    </source>
</evidence>
<dbReference type="GO" id="GO:0030288">
    <property type="term" value="C:outer membrane-bounded periplasmic space"/>
    <property type="evidence" value="ECO:0007669"/>
    <property type="project" value="TreeGrafter"/>
</dbReference>
<keyword evidence="7" id="KW-1003">Cell membrane</keyword>
<dbReference type="FunFam" id="1.10.3810.10:FF:000003">
    <property type="entry name" value="Penicillin-binding protein 1a"/>
    <property type="match status" value="1"/>
</dbReference>
<keyword evidence="20" id="KW-0046">Antibiotic resistance</keyword>
<keyword evidence="19 28" id="KW-0472">Membrane</keyword>
<dbReference type="Pfam" id="PF00905">
    <property type="entry name" value="Transpeptidase"/>
    <property type="match status" value="1"/>
</dbReference>
<evidence type="ECO:0000256" key="13">
    <source>
        <dbReference type="ARBA" id="ARBA00022692"/>
    </source>
</evidence>
<dbReference type="InterPro" id="IPR023346">
    <property type="entry name" value="Lysozyme-like_dom_sf"/>
</dbReference>
<dbReference type="NCBIfam" id="TIGR02074">
    <property type="entry name" value="PBP_1a_fam"/>
    <property type="match status" value="1"/>
</dbReference>
<evidence type="ECO:0000259" key="31">
    <source>
        <dbReference type="Pfam" id="PF17092"/>
    </source>
</evidence>
<dbReference type="InterPro" id="IPR012340">
    <property type="entry name" value="NA-bd_OB-fold"/>
</dbReference>
<dbReference type="Pfam" id="PF00912">
    <property type="entry name" value="Transgly"/>
    <property type="match status" value="1"/>
</dbReference>
<dbReference type="InterPro" id="IPR031376">
    <property type="entry name" value="PCB_OB"/>
</dbReference>
<dbReference type="Gene3D" id="2.40.50.140">
    <property type="entry name" value="Nucleic acid-binding proteins"/>
    <property type="match status" value="1"/>
</dbReference>
<accession>A0AAX4HPZ9</accession>
<evidence type="ECO:0000256" key="9">
    <source>
        <dbReference type="ARBA" id="ARBA00022645"/>
    </source>
</evidence>
<dbReference type="GO" id="GO:0009002">
    <property type="term" value="F:serine-type D-Ala-D-Ala carboxypeptidase activity"/>
    <property type="evidence" value="ECO:0007669"/>
    <property type="project" value="UniProtKB-EC"/>
</dbReference>
<evidence type="ECO:0000256" key="8">
    <source>
        <dbReference type="ARBA" id="ARBA00022519"/>
    </source>
</evidence>
<evidence type="ECO:0000256" key="25">
    <source>
        <dbReference type="ARBA" id="ARBA00049902"/>
    </source>
</evidence>
<keyword evidence="22" id="KW-0961">Cell wall biogenesis/degradation</keyword>
<evidence type="ECO:0000256" key="28">
    <source>
        <dbReference type="SAM" id="Phobius"/>
    </source>
</evidence>
<dbReference type="Gene3D" id="1.10.3810.10">
    <property type="entry name" value="Biosynthetic peptidoglycan transglycosylase-like"/>
    <property type="match status" value="1"/>
</dbReference>
<evidence type="ECO:0000256" key="20">
    <source>
        <dbReference type="ARBA" id="ARBA00023251"/>
    </source>
</evidence>
<dbReference type="GO" id="GO:0071555">
    <property type="term" value="P:cell wall organization"/>
    <property type="evidence" value="ECO:0007669"/>
    <property type="project" value="UniProtKB-KW"/>
</dbReference>
<keyword evidence="15" id="KW-0133">Cell shape</keyword>
<evidence type="ECO:0000256" key="27">
    <source>
        <dbReference type="SAM" id="MobiDB-lite"/>
    </source>
</evidence>
<evidence type="ECO:0000256" key="5">
    <source>
        <dbReference type="ARBA" id="ARBA00012448"/>
    </source>
</evidence>
<dbReference type="Proteomes" id="UP001324634">
    <property type="component" value="Chromosome"/>
</dbReference>
<dbReference type="GO" id="GO:0046677">
    <property type="term" value="P:response to antibiotic"/>
    <property type="evidence" value="ECO:0007669"/>
    <property type="project" value="UniProtKB-KW"/>
</dbReference>
<evidence type="ECO:0000256" key="26">
    <source>
        <dbReference type="ARBA" id="ARBA00060592"/>
    </source>
</evidence>
<dbReference type="EC" id="2.4.99.28" evidence="24"/>
<comment type="pathway">
    <text evidence="2">Cell wall biogenesis; peptidoglycan biosynthesis.</text>
</comment>
<evidence type="ECO:0000256" key="1">
    <source>
        <dbReference type="ARBA" id="ARBA00004249"/>
    </source>
</evidence>
<feature type="domain" description="Penicillin-binding protein OB-like" evidence="31">
    <location>
        <begin position="404"/>
        <end position="517"/>
    </location>
</feature>
<keyword evidence="18 28" id="KW-1133">Transmembrane helix</keyword>
<comment type="catalytic activity">
    <reaction evidence="25">
        <text>[GlcNAc-(1-&gt;4)-Mur2Ac(oyl-L-Ala-gamma-D-Glu-L-Lys-D-Ala-D-Ala)](n)-di-trans,octa-cis-undecaprenyl diphosphate + beta-D-GlcNAc-(1-&gt;4)-Mur2Ac(oyl-L-Ala-gamma-D-Glu-L-Lys-D-Ala-D-Ala)-di-trans,octa-cis-undecaprenyl diphosphate = [GlcNAc-(1-&gt;4)-Mur2Ac(oyl-L-Ala-gamma-D-Glu-L-Lys-D-Ala-D-Ala)](n+1)-di-trans,octa-cis-undecaprenyl diphosphate + di-trans,octa-cis-undecaprenyl diphosphate + H(+)</text>
        <dbReference type="Rhea" id="RHEA:23708"/>
        <dbReference type="Rhea" id="RHEA-COMP:9602"/>
        <dbReference type="Rhea" id="RHEA-COMP:9603"/>
        <dbReference type="ChEBI" id="CHEBI:15378"/>
        <dbReference type="ChEBI" id="CHEBI:58405"/>
        <dbReference type="ChEBI" id="CHEBI:60033"/>
        <dbReference type="ChEBI" id="CHEBI:78435"/>
        <dbReference type="EC" id="2.4.99.28"/>
    </reaction>
</comment>
<feature type="domain" description="Glycosyl transferase family 51" evidence="30">
    <location>
        <begin position="55"/>
        <end position="229"/>
    </location>
</feature>
<feature type="region of interest" description="Disordered" evidence="27">
    <location>
        <begin position="695"/>
        <end position="718"/>
    </location>
</feature>
<dbReference type="EMBL" id="CP139487">
    <property type="protein sequence ID" value="WPU65285.1"/>
    <property type="molecule type" value="Genomic_DNA"/>
</dbReference>
<dbReference type="Pfam" id="PF17092">
    <property type="entry name" value="PCB_OB"/>
    <property type="match status" value="1"/>
</dbReference>
<dbReference type="InterPro" id="IPR001264">
    <property type="entry name" value="Glyco_trans_51"/>
</dbReference>
<evidence type="ECO:0000256" key="14">
    <source>
        <dbReference type="ARBA" id="ARBA00022801"/>
    </source>
</evidence>
<dbReference type="AlphaFoldDB" id="A0AAX4HPZ9"/>
<keyword evidence="16" id="KW-0735">Signal-anchor</keyword>
<feature type="domain" description="Penicillin-binding protein transpeptidase" evidence="29">
    <location>
        <begin position="520"/>
        <end position="787"/>
    </location>
</feature>
<feature type="region of interest" description="Disordered" evidence="27">
    <location>
        <begin position="875"/>
        <end position="909"/>
    </location>
</feature>
<evidence type="ECO:0000256" key="23">
    <source>
        <dbReference type="ARBA" id="ARBA00034000"/>
    </source>
</evidence>
<dbReference type="GO" id="GO:0009252">
    <property type="term" value="P:peptidoglycan biosynthetic process"/>
    <property type="evidence" value="ECO:0007669"/>
    <property type="project" value="UniProtKB-KW"/>
</dbReference>
<evidence type="ECO:0000256" key="11">
    <source>
        <dbReference type="ARBA" id="ARBA00022676"/>
    </source>
</evidence>
<comment type="pathway">
    <text evidence="26">Glycan biosynthesis.</text>
</comment>
<evidence type="ECO:0000313" key="32">
    <source>
        <dbReference type="EMBL" id="WPU65285.1"/>
    </source>
</evidence>
<feature type="compositionally biased region" description="Polar residues" evidence="27">
    <location>
        <begin position="878"/>
        <end position="896"/>
    </location>
</feature>
<evidence type="ECO:0000256" key="16">
    <source>
        <dbReference type="ARBA" id="ARBA00022968"/>
    </source>
</evidence>
<dbReference type="InterPro" id="IPR012338">
    <property type="entry name" value="Beta-lactam/transpept-like"/>
</dbReference>
<dbReference type="KEGG" id="psti:SOO65_00825"/>
<comment type="similarity">
    <text evidence="4">In the N-terminal section; belongs to the glycosyltransferase 51 family.</text>
</comment>
<dbReference type="Gene3D" id="3.40.710.10">
    <property type="entry name" value="DD-peptidase/beta-lactamase superfamily"/>
    <property type="match status" value="2"/>
</dbReference>
<dbReference type="GO" id="GO:0006508">
    <property type="term" value="P:proteolysis"/>
    <property type="evidence" value="ECO:0007669"/>
    <property type="project" value="UniProtKB-KW"/>
</dbReference>
<evidence type="ECO:0000256" key="15">
    <source>
        <dbReference type="ARBA" id="ARBA00022960"/>
    </source>
</evidence>
<dbReference type="EC" id="3.4.16.4" evidence="5"/>
<keyword evidence="9" id="KW-0121">Carboxypeptidase</keyword>
<dbReference type="GO" id="GO:0008360">
    <property type="term" value="P:regulation of cell shape"/>
    <property type="evidence" value="ECO:0007669"/>
    <property type="project" value="UniProtKB-KW"/>
</dbReference>
<evidence type="ECO:0000256" key="3">
    <source>
        <dbReference type="ARBA" id="ARBA00007090"/>
    </source>
</evidence>
<sequence length="909" mass="101174">MKRLVKTLAVLAIMCLFGVFSVVGLFFYISMDLPQINSLKDYNPPMNSRIYSKDGEVLLDIGTETREVVAFDKIPKRVVGAFLAAEDDNFYNHEGIDYYGIVRAFIVNMKEGRLVQGGSTITQQVAKSFLLTKERTISRKVKDLLLARKIEQKFSKDEILFLYLNQVYLGGGYYGVKAAFKGYFDKDLNQATPAEAALVAGLLVAPGRYSPYVNPQYAKVRQNYVLKRMYETKKITEEEYQAALKEDIKMRIRRTNDVKGGHFTDWIRQEVMKSVGTEEFLTNGFKVVTTLDWSLQSKAEKAVRDRVKELDKRQGFKGAIKQLTSDEEIKAFLVDQRKSILREQSSFFTYTTAGKNIFEFHEDDDSLEKTFSYYEEEKGKLNERFQSLVEIGNSQNDPFLKFLQLDKAYQGVVLAVDDAKRTILVEIAGTKVIIPESGFEWAHERKFGEEPHWFQPQKTPSKILKRGAVVLVNIVDKSVSSDQLISADFFKKFKDPALRALLAKQKFIRASLDQDPEVEGALIALNTHTGEIVTLVGGVDFKKSQFNRVIQSSRQPGSAFKPFIYAAGLENGYNPSSILMDSPQALGGVDDSLSWKPRNYDGEFKGPMTFRNALEVSRNIPTVRLVQDLGVNKIHEFVNRFHIQAQIPKDMSLSLGSFGISLAELTKGYAVFPNGGKAVRLRHITSIKDRTGKSYPIPPADAAWPPETEKPKVEPAPEVAEGETAPALPQGNPFQQNLSSVQVYDPRLAFVMTNLLRGVATYGTAATAGKALGYNVGGKTGTTNNYVDALFVGFSDTLAVGTWAGFDDNRPLGYGETGTRAALPIFIDYMSSAMPKYGAPDFPVPDGITSMLVNKQTGKVLPPGSTDGFLESFVTGFDPNSDTQVFDPNSQSTGGKPSSIDDEGFWENQ</sequence>
<protein>
    <recommendedName>
        <fullName evidence="6">Penicillin-binding protein 1A</fullName>
        <ecNumber evidence="24">2.4.99.28</ecNumber>
        <ecNumber evidence="5">3.4.16.4</ecNumber>
    </recommendedName>
</protein>
<dbReference type="GO" id="GO:0005886">
    <property type="term" value="C:plasma membrane"/>
    <property type="evidence" value="ECO:0007669"/>
    <property type="project" value="UniProtKB-SubCell"/>
</dbReference>
<dbReference type="PANTHER" id="PTHR32282">
    <property type="entry name" value="BINDING PROTEIN TRANSPEPTIDASE, PUTATIVE-RELATED"/>
    <property type="match status" value="1"/>
</dbReference>
<evidence type="ECO:0000256" key="4">
    <source>
        <dbReference type="ARBA" id="ARBA00007739"/>
    </source>
</evidence>
<name>A0AAX4HPZ9_9BACT</name>
<dbReference type="GO" id="GO:0008658">
    <property type="term" value="F:penicillin binding"/>
    <property type="evidence" value="ECO:0007669"/>
    <property type="project" value="InterPro"/>
</dbReference>
<evidence type="ECO:0000256" key="12">
    <source>
        <dbReference type="ARBA" id="ARBA00022679"/>
    </source>
</evidence>
<keyword evidence="17" id="KW-0573">Peptidoglycan synthesis</keyword>
<dbReference type="InterPro" id="IPR050396">
    <property type="entry name" value="Glycosyltr_51/Transpeptidase"/>
</dbReference>
<dbReference type="GO" id="GO:0008955">
    <property type="term" value="F:peptidoglycan glycosyltransferase activity"/>
    <property type="evidence" value="ECO:0007669"/>
    <property type="project" value="UniProtKB-EC"/>
</dbReference>
<feature type="transmembrane region" description="Helical" evidence="28">
    <location>
        <begin position="7"/>
        <end position="29"/>
    </location>
</feature>
<keyword evidence="13 28" id="KW-0812">Transmembrane</keyword>
<dbReference type="PANTHER" id="PTHR32282:SF27">
    <property type="entry name" value="PENICILLIN-BINDING PROTEIN 1A"/>
    <property type="match status" value="1"/>
</dbReference>
<feature type="compositionally biased region" description="Acidic residues" evidence="27">
    <location>
        <begin position="900"/>
        <end position="909"/>
    </location>
</feature>
<evidence type="ECO:0000256" key="2">
    <source>
        <dbReference type="ARBA" id="ARBA00004752"/>
    </source>
</evidence>
<evidence type="ECO:0000256" key="24">
    <source>
        <dbReference type="ARBA" id="ARBA00044770"/>
    </source>
</evidence>
<dbReference type="RefSeq" id="WP_321395494.1">
    <property type="nucleotide sequence ID" value="NZ_CP139487.1"/>
</dbReference>
<evidence type="ECO:0000259" key="30">
    <source>
        <dbReference type="Pfam" id="PF00912"/>
    </source>
</evidence>
<dbReference type="SUPFAM" id="SSF53955">
    <property type="entry name" value="Lysozyme-like"/>
    <property type="match status" value="1"/>
</dbReference>
<evidence type="ECO:0000256" key="21">
    <source>
        <dbReference type="ARBA" id="ARBA00023268"/>
    </source>
</evidence>
<keyword evidence="8" id="KW-0997">Cell inner membrane</keyword>
<reference evidence="32 33" key="1">
    <citation type="submission" date="2023-11" db="EMBL/GenBank/DDBJ databases">
        <title>Peredibacter starrii A3.12.</title>
        <authorList>
            <person name="Mitchell R.J."/>
        </authorList>
    </citation>
    <scope>NUCLEOTIDE SEQUENCE [LARGE SCALE GENOMIC DNA]</scope>
    <source>
        <strain evidence="32 33">A3.12</strain>
    </source>
</reference>
<comment type="similarity">
    <text evidence="3">In the C-terminal section; belongs to the transpeptidase family.</text>
</comment>
<evidence type="ECO:0000259" key="29">
    <source>
        <dbReference type="Pfam" id="PF00905"/>
    </source>
</evidence>
<keyword evidence="12" id="KW-0808">Transferase</keyword>
<keyword evidence="14" id="KW-0378">Hydrolase</keyword>
<evidence type="ECO:0000256" key="6">
    <source>
        <dbReference type="ARBA" id="ARBA00018638"/>
    </source>
</evidence>
<evidence type="ECO:0000256" key="19">
    <source>
        <dbReference type="ARBA" id="ARBA00023136"/>
    </source>
</evidence>
<evidence type="ECO:0000256" key="17">
    <source>
        <dbReference type="ARBA" id="ARBA00022984"/>
    </source>
</evidence>
<keyword evidence="11" id="KW-0328">Glycosyltransferase</keyword>
<gene>
    <name evidence="32" type="ORF">SOO65_00825</name>
</gene>
<evidence type="ECO:0000256" key="18">
    <source>
        <dbReference type="ARBA" id="ARBA00022989"/>
    </source>
</evidence>
<organism evidence="32 33">
    <name type="scientific">Peredibacter starrii</name>
    <dbReference type="NCBI Taxonomy" id="28202"/>
    <lineage>
        <taxon>Bacteria</taxon>
        <taxon>Pseudomonadati</taxon>
        <taxon>Bdellovibrionota</taxon>
        <taxon>Bacteriovoracia</taxon>
        <taxon>Bacteriovoracales</taxon>
        <taxon>Bacteriovoracaceae</taxon>
        <taxon>Peredibacter</taxon>
    </lineage>
</organism>
<dbReference type="SUPFAM" id="SSF56601">
    <property type="entry name" value="beta-lactamase/transpeptidase-like"/>
    <property type="match status" value="1"/>
</dbReference>
<keyword evidence="21" id="KW-0511">Multifunctional enzyme</keyword>
<dbReference type="InterPro" id="IPR001460">
    <property type="entry name" value="PCN-bd_Tpept"/>
</dbReference>
<evidence type="ECO:0000256" key="7">
    <source>
        <dbReference type="ARBA" id="ARBA00022475"/>
    </source>
</evidence>